<evidence type="ECO:0000313" key="1">
    <source>
        <dbReference type="EMBL" id="KAF3768979.1"/>
    </source>
</evidence>
<name>A0A9P5CRV9_CRYP1</name>
<dbReference type="AlphaFoldDB" id="A0A9P5CRV9"/>
<organism evidence="1 2">
    <name type="scientific">Cryphonectria parasitica (strain ATCC 38755 / EP155)</name>
    <dbReference type="NCBI Taxonomy" id="660469"/>
    <lineage>
        <taxon>Eukaryota</taxon>
        <taxon>Fungi</taxon>
        <taxon>Dikarya</taxon>
        <taxon>Ascomycota</taxon>
        <taxon>Pezizomycotina</taxon>
        <taxon>Sordariomycetes</taxon>
        <taxon>Sordariomycetidae</taxon>
        <taxon>Diaporthales</taxon>
        <taxon>Cryphonectriaceae</taxon>
        <taxon>Cryphonectria-Endothia species complex</taxon>
        <taxon>Cryphonectria</taxon>
    </lineage>
</organism>
<gene>
    <name evidence="1" type="ORF">M406DRAFT_243966</name>
</gene>
<dbReference type="OrthoDB" id="2251794at2759"/>
<keyword evidence="2" id="KW-1185">Reference proteome</keyword>
<reference evidence="1" key="1">
    <citation type="journal article" date="2020" name="Phytopathology">
        <title>Genome sequence of the chestnut blight fungus Cryphonectria parasitica EP155: A fundamental resource for an archetypical invasive plant pathogen.</title>
        <authorList>
            <person name="Crouch J.A."/>
            <person name="Dawe A."/>
            <person name="Aerts A."/>
            <person name="Barry K."/>
            <person name="Churchill A.C.L."/>
            <person name="Grimwood J."/>
            <person name="Hillman B."/>
            <person name="Milgroom M.G."/>
            <person name="Pangilinan J."/>
            <person name="Smith M."/>
            <person name="Salamov A."/>
            <person name="Schmutz J."/>
            <person name="Yadav J."/>
            <person name="Grigoriev I.V."/>
            <person name="Nuss D."/>
        </authorList>
    </citation>
    <scope>NUCLEOTIDE SEQUENCE</scope>
    <source>
        <strain evidence="1">EP155</strain>
    </source>
</reference>
<accession>A0A9P5CRV9</accession>
<dbReference type="RefSeq" id="XP_040779940.1">
    <property type="nucleotide sequence ID" value="XM_040916240.1"/>
</dbReference>
<evidence type="ECO:0000313" key="2">
    <source>
        <dbReference type="Proteomes" id="UP000803844"/>
    </source>
</evidence>
<dbReference type="Proteomes" id="UP000803844">
    <property type="component" value="Unassembled WGS sequence"/>
</dbReference>
<feature type="non-terminal residue" evidence="1">
    <location>
        <position position="1"/>
    </location>
</feature>
<dbReference type="EMBL" id="MU032345">
    <property type="protein sequence ID" value="KAF3768979.1"/>
    <property type="molecule type" value="Genomic_DNA"/>
</dbReference>
<comment type="caution">
    <text evidence="1">The sequence shown here is derived from an EMBL/GenBank/DDBJ whole genome shotgun (WGS) entry which is preliminary data.</text>
</comment>
<sequence>ILSLLPLTTLATIDGHCSGTATGEYLEYGICISTATCSDYGGSYITGGCPNDPNNIKCCVVGLEKSASTDPCGGSSYCSWNNLGCAGTYKPGQMAPPPPPPIHTRKSLFSCYCPGGKTYECC</sequence>
<protein>
    <submittedName>
        <fullName evidence="1">Uncharacterized protein</fullName>
    </submittedName>
</protein>
<feature type="non-terminal residue" evidence="1">
    <location>
        <position position="122"/>
    </location>
</feature>
<dbReference type="GeneID" id="63833369"/>
<proteinExistence type="predicted"/>